<name>A0A3B0XP45_9ZZZZ</name>
<dbReference type="Pfam" id="PF07510">
    <property type="entry name" value="GmrSD_C"/>
    <property type="match status" value="1"/>
</dbReference>
<evidence type="ECO:0008006" key="4">
    <source>
        <dbReference type="Google" id="ProtNLM"/>
    </source>
</evidence>
<feature type="domain" description="GmrSD restriction endonucleases C-terminal" evidence="2">
    <location>
        <begin position="640"/>
        <end position="767"/>
    </location>
</feature>
<sequence length="781" mass="90746">MDLRGVFNSEPKSLFDTVSEAGQCFYLPAYQRPYSWSKTNINRVFEDVLHGIENSVRNEDAITFIGTLLTIHDTKFETIVPHKKGEVPSKVMLIIDGQQRLTTLLLIMTALHDFLKFKEQALNKLYKKNQDLIEKDPENMCLVDKQDDLDWLLDKINQEIANLRYFTTDTNSNRDKLYRFYPKLIRAYQDCWSKVENGALYESPIARYLHLYNSHILEHEESDKYIRFNYDIENEHKDFDKHKLLISNLAIIKKHINKISKISLDDADYPNLIELMKGEFKDSFQFDIPEAYLNVGEQCAEKCILESLNVIVFSKYLLNRVCVTYVTVTDEAYAFDMFEALNTTGEPLTSIETFKPKVIENEGLGNYEASESKRYFDLIDKYLDSISDATKKHKETNKIMLSFALAETGDKISKHISDQRRYLLNSYRDEEDKVKKGFVKNLSLVTKFYYEEWDRSLPKELTDNSSETNELLLCIDVLRKSGHEITVPLLSRYYSSYIDSDRKDEDKAEFTRAIKVVVAFFVLWRAAHKNTAGIDAVYRDLLRHGDKDLGIEPFSRSSTEKLIVKPLSLYLRNKLINKLTATDENIKEKWILSAFKNPVYDISLPLTRLMMLAAFNDTCPIDNDTGMIEKSTKGHNTMLSWHKWKVFFEDEPSNKYTIEHIAPQTLTDCWDQSLYENQELIGSLGNLTILPSSANSSASNKSWDDKKKYYSVLCKDSLRQKEKLLEGMGDNQQQILLNSQYLGYLQPISNVGDWNAEFISKRSKNLLSYVWDVFSDWLDVN</sequence>
<dbReference type="Pfam" id="PF03235">
    <property type="entry name" value="GmrSD_N"/>
    <property type="match status" value="1"/>
</dbReference>
<evidence type="ECO:0000259" key="1">
    <source>
        <dbReference type="Pfam" id="PF03235"/>
    </source>
</evidence>
<feature type="domain" description="GmrSD restriction endonucleases N-terminal" evidence="1">
    <location>
        <begin position="21"/>
        <end position="357"/>
    </location>
</feature>
<evidence type="ECO:0000259" key="2">
    <source>
        <dbReference type="Pfam" id="PF07510"/>
    </source>
</evidence>
<protein>
    <recommendedName>
        <fullName evidence="4">DUF262 domain-containing protein</fullName>
    </recommendedName>
</protein>
<reference evidence="3" key="1">
    <citation type="submission" date="2018-06" db="EMBL/GenBank/DDBJ databases">
        <authorList>
            <person name="Zhirakovskaya E."/>
        </authorList>
    </citation>
    <scope>NUCLEOTIDE SEQUENCE</scope>
</reference>
<gene>
    <name evidence="3" type="ORF">MNBD_GAMMA11-3455</name>
</gene>
<dbReference type="EMBL" id="UOFG01000258">
    <property type="protein sequence ID" value="VAW65883.1"/>
    <property type="molecule type" value="Genomic_DNA"/>
</dbReference>
<accession>A0A3B0XP45</accession>
<dbReference type="AlphaFoldDB" id="A0A3B0XP45"/>
<dbReference type="PANTHER" id="PTHR35149">
    <property type="entry name" value="SLL5132 PROTEIN"/>
    <property type="match status" value="1"/>
</dbReference>
<dbReference type="InterPro" id="IPR004919">
    <property type="entry name" value="GmrSD_N"/>
</dbReference>
<dbReference type="PANTHER" id="PTHR35149:SF1">
    <property type="entry name" value="DUF5655 DOMAIN-CONTAINING PROTEIN"/>
    <property type="match status" value="1"/>
</dbReference>
<proteinExistence type="predicted"/>
<evidence type="ECO:0000313" key="3">
    <source>
        <dbReference type="EMBL" id="VAW65883.1"/>
    </source>
</evidence>
<dbReference type="InterPro" id="IPR011089">
    <property type="entry name" value="GmrSD_C"/>
</dbReference>
<organism evidence="3">
    <name type="scientific">hydrothermal vent metagenome</name>
    <dbReference type="NCBI Taxonomy" id="652676"/>
    <lineage>
        <taxon>unclassified sequences</taxon>
        <taxon>metagenomes</taxon>
        <taxon>ecological metagenomes</taxon>
    </lineage>
</organism>